<accession>A0ABY4RR90</accession>
<dbReference type="Pfam" id="PF05031">
    <property type="entry name" value="NEAT"/>
    <property type="match status" value="6"/>
</dbReference>
<name>A0ABY4RR90_9BACL</name>
<feature type="domain" description="NEAT" evidence="8">
    <location>
        <begin position="1089"/>
        <end position="1192"/>
    </location>
</feature>
<feature type="domain" description="NEAT" evidence="8">
    <location>
        <begin position="46"/>
        <end position="171"/>
    </location>
</feature>
<keyword evidence="9" id="KW-0456">Lyase</keyword>
<protein>
    <submittedName>
        <fullName evidence="9">Gellan lyase</fullName>
        <ecNumber evidence="9">4.2.2.25</ecNumber>
    </submittedName>
</protein>
<feature type="compositionally biased region" description="Gly residues" evidence="6">
    <location>
        <begin position="907"/>
        <end position="943"/>
    </location>
</feature>
<evidence type="ECO:0000256" key="6">
    <source>
        <dbReference type="SAM" id="MobiDB-lite"/>
    </source>
</evidence>
<feature type="signal peptide" evidence="7">
    <location>
        <begin position="1"/>
        <end position="29"/>
    </location>
</feature>
<comment type="subcellular location">
    <subcellularLocation>
        <location evidence="1">Secreted</location>
        <location evidence="1">Cell wall</location>
        <topology evidence="1">Peptidoglycan-anchor</topology>
    </subcellularLocation>
</comment>
<evidence type="ECO:0000256" key="4">
    <source>
        <dbReference type="ARBA" id="ARBA00022729"/>
    </source>
</evidence>
<reference evidence="9" key="1">
    <citation type="submission" date="2018-02" db="EMBL/GenBank/DDBJ databases">
        <authorList>
            <person name="Kim S.-K."/>
            <person name="Jung H.-I."/>
            <person name="Lee S.-W."/>
        </authorList>
    </citation>
    <scope>NUCLEOTIDE SEQUENCE</scope>
    <source>
        <strain evidence="9">SK3146</strain>
    </source>
</reference>
<dbReference type="Proteomes" id="UP001057134">
    <property type="component" value="Chromosome"/>
</dbReference>
<dbReference type="SUPFAM" id="SSF158911">
    <property type="entry name" value="NEAT domain-like"/>
    <property type="match status" value="6"/>
</dbReference>
<dbReference type="Gene3D" id="2.60.40.1850">
    <property type="match status" value="7"/>
</dbReference>
<dbReference type="EC" id="4.2.2.25" evidence="9"/>
<keyword evidence="2" id="KW-0134">Cell wall</keyword>
<feature type="region of interest" description="Disordered" evidence="6">
    <location>
        <begin position="1150"/>
        <end position="1192"/>
    </location>
</feature>
<gene>
    <name evidence="9" type="ORF">SK3146_04309</name>
</gene>
<dbReference type="Pfam" id="PF07554">
    <property type="entry name" value="FIVAR"/>
    <property type="match status" value="3"/>
</dbReference>
<reference evidence="9" key="2">
    <citation type="journal article" date="2021" name="J Anim Sci Technol">
        <title>Complete genome sequence of Paenibacillus konkukensis sp. nov. SK3146 as a potential probiotic strain.</title>
        <authorList>
            <person name="Jung H.I."/>
            <person name="Park S."/>
            <person name="Niu K.M."/>
            <person name="Lee S.W."/>
            <person name="Kothari D."/>
            <person name="Yi K.J."/>
            <person name="Kim S.K."/>
        </authorList>
    </citation>
    <scope>NUCLEOTIDE SEQUENCE</scope>
    <source>
        <strain evidence="9">SK3146</strain>
    </source>
</reference>
<keyword evidence="3" id="KW-0964">Secreted</keyword>
<dbReference type="InterPro" id="IPR050436">
    <property type="entry name" value="IsdA"/>
</dbReference>
<evidence type="ECO:0000313" key="9">
    <source>
        <dbReference type="EMBL" id="UQZ85026.1"/>
    </source>
</evidence>
<proteinExistence type="predicted"/>
<evidence type="ECO:0000256" key="3">
    <source>
        <dbReference type="ARBA" id="ARBA00022525"/>
    </source>
</evidence>
<feature type="chain" id="PRO_5047390225" evidence="7">
    <location>
        <begin position="30"/>
        <end position="1192"/>
    </location>
</feature>
<feature type="domain" description="NEAT" evidence="8">
    <location>
        <begin position="245"/>
        <end position="369"/>
    </location>
</feature>
<evidence type="ECO:0000259" key="8">
    <source>
        <dbReference type="PROSITE" id="PS50978"/>
    </source>
</evidence>
<feature type="domain" description="NEAT" evidence="8">
    <location>
        <begin position="646"/>
        <end position="771"/>
    </location>
</feature>
<feature type="domain" description="NEAT" evidence="8">
    <location>
        <begin position="950"/>
        <end position="1071"/>
    </location>
</feature>
<dbReference type="Gene3D" id="1.20.1270.90">
    <property type="entry name" value="AF1782-like"/>
    <property type="match status" value="3"/>
</dbReference>
<organism evidence="9 10">
    <name type="scientific">Paenibacillus konkukensis</name>
    <dbReference type="NCBI Taxonomy" id="2020716"/>
    <lineage>
        <taxon>Bacteria</taxon>
        <taxon>Bacillati</taxon>
        <taxon>Bacillota</taxon>
        <taxon>Bacilli</taxon>
        <taxon>Bacillales</taxon>
        <taxon>Paenibacillaceae</taxon>
        <taxon>Paenibacillus</taxon>
    </lineage>
</organism>
<dbReference type="InterPro" id="IPR006635">
    <property type="entry name" value="NEAT_dom"/>
</dbReference>
<feature type="domain" description="NEAT" evidence="8">
    <location>
        <begin position="442"/>
        <end position="566"/>
    </location>
</feature>
<keyword evidence="5" id="KW-0572">Peptidoglycan-anchor</keyword>
<evidence type="ECO:0000313" key="10">
    <source>
        <dbReference type="Proteomes" id="UP001057134"/>
    </source>
</evidence>
<keyword evidence="10" id="KW-1185">Reference proteome</keyword>
<dbReference type="CDD" id="cd06920">
    <property type="entry name" value="NEAT"/>
    <property type="match status" value="6"/>
</dbReference>
<evidence type="ECO:0000256" key="2">
    <source>
        <dbReference type="ARBA" id="ARBA00022512"/>
    </source>
</evidence>
<dbReference type="EMBL" id="CP027059">
    <property type="protein sequence ID" value="UQZ85026.1"/>
    <property type="molecule type" value="Genomic_DNA"/>
</dbReference>
<dbReference type="PANTHER" id="PTHR37824">
    <property type="entry name" value="IRON-REGULATED SURFACE DETERMINANT PROTEIN C"/>
    <property type="match status" value="1"/>
</dbReference>
<dbReference type="PANTHER" id="PTHR37824:SF1">
    <property type="entry name" value="IRON-REGULATED SURFACE DETERMINANT PROTEIN C"/>
    <property type="match status" value="1"/>
</dbReference>
<feature type="region of interest" description="Disordered" evidence="6">
    <location>
        <begin position="904"/>
        <end position="950"/>
    </location>
</feature>
<keyword evidence="4 7" id="KW-0732">Signal</keyword>
<dbReference type="PROSITE" id="PS50978">
    <property type="entry name" value="NEAT"/>
    <property type="match status" value="6"/>
</dbReference>
<evidence type="ECO:0000256" key="5">
    <source>
        <dbReference type="ARBA" id="ARBA00023088"/>
    </source>
</evidence>
<dbReference type="InterPro" id="IPR037250">
    <property type="entry name" value="NEAT_dom_sf"/>
</dbReference>
<dbReference type="SMART" id="SM00725">
    <property type="entry name" value="NEAT"/>
    <property type="match status" value="6"/>
</dbReference>
<sequence>MNRYFRKVFSAFLVLFVLLGTIHIPATEAAGGSVVKMASVSDSVYADSSEESINFMIYKKGTNEPSVMYDYVDPNSGKLIVQNGKQYVSFTLKQSAEITSFKTMQNGALAETSIVSGNKAANTRVVQFAVDDLNARLTGWVKIYWQLTPDFLYDKEYDVELGFSKQVVKTALNAAIADAQAKHDAAVEGTEAGQYPAGAKATLLTAIGQAKAVADNAAATQAQVDAATAALQAAVTAFQASVNTGSAEQYDLNFTALHETEDKASSMDRYFVKPGKLTVQQGQKKVTLTITDHQAVPSFQVEQNGAMVETTVISVDTVANKRVVQFPIEDLAALLNAKVHVSAKMPNGSAYENDYIIRLKFDVGNKTTLNAAIADAQAKHDAAVEGTEAGQYPVGAKATLLTAIGQAKAVADNAAATQAQVDAATAALQAAVTAFQASVNTGSAEQYDLNFTALHETEDKASSMDRYFVKPGKLTVQQGQKKVTLTITDHQAVPSFQVEQNGAMVETTVISVDTVANKRVVQFPIEDLAALLNAKVHVSAKMPNGSAYENDYIIRLKFDVGNKTTLNAAIADAQAKHDAAVEGTEAGQYPAGAKSTLLTAIGQAKAVADNAAATQAQVDAATAALQAAVTAFQASVIKNNSGTGTIPDGEYMIDYTIYKKGTDENSVMYDYVDPASGKLTVEGGKKYVSFKLKQSAEIKSFQTEQNGALEEAKTVSSDEAGNTRVVRFEVSDLTKRLNGWVKIYWQVTPEFLYDHEYDVELGFGDISVDFTKPLKDGEYQFSYQSEQVAGKSLSDFVEPSGGLKIQNNKKVAYFKLKSGVTVKKIQRTAADGSKQDITPQYAAKETGLVRVLASDASAKEVQFEVEDLTSTYSIELQSGDGEAAQIHQFDFSFNKVVFVSASTDEGNTGGENGNGNGNGNGSGNSGGGTGGGSSGGGGGGGSTGSSSSSLSDGQYTVNFMIKKYGTDERSVMQDYVISPGVLTVDAGQKYFSFTLKQSKEITSFKTMVDGGLAETQVINRSEEKNTRDVQFPVTDLSSRLKGWVKVDWAEFNYFHTYDVEIAFDLSSAKKIKGTAGLLGGGAGAVVASLKNGEYDLDFTALQYRNNLESKVNDYVAHPAKLIVKDDKRYVSITINKQNEISDFRVEVEKTKEATDGSTNSDGSPATVIEKAMEGPRLSARTMRPTAGLLNSK</sequence>
<evidence type="ECO:0000256" key="7">
    <source>
        <dbReference type="SAM" id="SignalP"/>
    </source>
</evidence>
<dbReference type="GO" id="GO:0052762">
    <property type="term" value="F:gellan lyase activity"/>
    <property type="evidence" value="ECO:0007669"/>
    <property type="project" value="UniProtKB-EC"/>
</dbReference>
<evidence type="ECO:0000256" key="1">
    <source>
        <dbReference type="ARBA" id="ARBA00004168"/>
    </source>
</evidence>